<evidence type="ECO:0000256" key="2">
    <source>
        <dbReference type="ARBA" id="ARBA00023125"/>
    </source>
</evidence>
<evidence type="ECO:0000256" key="3">
    <source>
        <dbReference type="ARBA" id="ARBA00023163"/>
    </source>
</evidence>
<sequence>MDTPVEAAIRAWLRLDAAFAAFNADLMAVHGLTGAQLGMLRLVAEFGGTTTLADLRTRLSLHPASLGQLIARLADKGLVAVSPDPDDQRRRVVQLTTAGERMIAEAPLAGPVRLRQELLDPEVLASLTEGFELAVEAFGLTDYAPNGRIRR</sequence>
<evidence type="ECO:0000313" key="5">
    <source>
        <dbReference type="EMBL" id="PFG16909.1"/>
    </source>
</evidence>
<evidence type="ECO:0000259" key="4">
    <source>
        <dbReference type="PROSITE" id="PS50995"/>
    </source>
</evidence>
<dbReference type="OrthoDB" id="70840at2"/>
<accession>A0A2A9CTP2</accession>
<dbReference type="InterPro" id="IPR036390">
    <property type="entry name" value="WH_DNA-bd_sf"/>
</dbReference>
<gene>
    <name evidence="5" type="ORF">ATK74_1464</name>
</gene>
<proteinExistence type="predicted"/>
<dbReference type="InterPro" id="IPR000835">
    <property type="entry name" value="HTH_MarR-typ"/>
</dbReference>
<dbReference type="PANTHER" id="PTHR33164:SF43">
    <property type="entry name" value="HTH-TYPE TRANSCRIPTIONAL REPRESSOR YETL"/>
    <property type="match status" value="1"/>
</dbReference>
<keyword evidence="2 5" id="KW-0238">DNA-binding</keyword>
<dbReference type="SMART" id="SM00347">
    <property type="entry name" value="HTH_MARR"/>
    <property type="match status" value="1"/>
</dbReference>
<dbReference type="GO" id="GO:0006950">
    <property type="term" value="P:response to stress"/>
    <property type="evidence" value="ECO:0007669"/>
    <property type="project" value="TreeGrafter"/>
</dbReference>
<evidence type="ECO:0000256" key="1">
    <source>
        <dbReference type="ARBA" id="ARBA00023015"/>
    </source>
</evidence>
<dbReference type="Gene3D" id="1.10.10.10">
    <property type="entry name" value="Winged helix-like DNA-binding domain superfamily/Winged helix DNA-binding domain"/>
    <property type="match status" value="1"/>
</dbReference>
<dbReference type="PROSITE" id="PS50995">
    <property type="entry name" value="HTH_MARR_2"/>
    <property type="match status" value="1"/>
</dbReference>
<reference evidence="5 6" key="1">
    <citation type="submission" date="2017-10" db="EMBL/GenBank/DDBJ databases">
        <title>Sequencing the genomes of 1000 actinobacteria strains.</title>
        <authorList>
            <person name="Klenk H.-P."/>
        </authorList>
    </citation>
    <scope>NUCLEOTIDE SEQUENCE [LARGE SCALE GENOMIC DNA]</scope>
    <source>
        <strain evidence="5 6">DSM 15597</strain>
    </source>
</reference>
<dbReference type="Pfam" id="PF12802">
    <property type="entry name" value="MarR_2"/>
    <property type="match status" value="1"/>
</dbReference>
<dbReference type="GO" id="GO:0003700">
    <property type="term" value="F:DNA-binding transcription factor activity"/>
    <property type="evidence" value="ECO:0007669"/>
    <property type="project" value="InterPro"/>
</dbReference>
<dbReference type="GO" id="GO:0003677">
    <property type="term" value="F:DNA binding"/>
    <property type="evidence" value="ECO:0007669"/>
    <property type="project" value="UniProtKB-KW"/>
</dbReference>
<dbReference type="Proteomes" id="UP000226079">
    <property type="component" value="Unassembled WGS sequence"/>
</dbReference>
<feature type="domain" description="HTH marR-type" evidence="4">
    <location>
        <begin position="1"/>
        <end position="145"/>
    </location>
</feature>
<dbReference type="RefSeq" id="WP_098460400.1">
    <property type="nucleotide sequence ID" value="NZ_PDJC01000001.1"/>
</dbReference>
<dbReference type="InterPro" id="IPR036388">
    <property type="entry name" value="WH-like_DNA-bd_sf"/>
</dbReference>
<organism evidence="5 6">
    <name type="scientific">Propionicimonas paludicola</name>
    <dbReference type="NCBI Taxonomy" id="185243"/>
    <lineage>
        <taxon>Bacteria</taxon>
        <taxon>Bacillati</taxon>
        <taxon>Actinomycetota</taxon>
        <taxon>Actinomycetes</taxon>
        <taxon>Propionibacteriales</taxon>
        <taxon>Nocardioidaceae</taxon>
        <taxon>Propionicimonas</taxon>
    </lineage>
</organism>
<evidence type="ECO:0000313" key="6">
    <source>
        <dbReference type="Proteomes" id="UP000226079"/>
    </source>
</evidence>
<dbReference type="InterPro" id="IPR039422">
    <property type="entry name" value="MarR/SlyA-like"/>
</dbReference>
<protein>
    <submittedName>
        <fullName evidence="5">DNA-binding MarR family transcriptional regulator</fullName>
    </submittedName>
</protein>
<keyword evidence="3" id="KW-0804">Transcription</keyword>
<dbReference type="PROSITE" id="PS01117">
    <property type="entry name" value="HTH_MARR_1"/>
    <property type="match status" value="1"/>
</dbReference>
<name>A0A2A9CTP2_9ACTN</name>
<dbReference type="InterPro" id="IPR023187">
    <property type="entry name" value="Tscrpt_reg_MarR-type_CS"/>
</dbReference>
<dbReference type="SUPFAM" id="SSF46785">
    <property type="entry name" value="Winged helix' DNA-binding domain"/>
    <property type="match status" value="1"/>
</dbReference>
<keyword evidence="1" id="KW-0805">Transcription regulation</keyword>
<dbReference type="AlphaFoldDB" id="A0A2A9CTP2"/>
<dbReference type="EMBL" id="PDJC01000001">
    <property type="protein sequence ID" value="PFG16909.1"/>
    <property type="molecule type" value="Genomic_DNA"/>
</dbReference>
<comment type="caution">
    <text evidence="5">The sequence shown here is derived from an EMBL/GenBank/DDBJ whole genome shotgun (WGS) entry which is preliminary data.</text>
</comment>
<dbReference type="PANTHER" id="PTHR33164">
    <property type="entry name" value="TRANSCRIPTIONAL REGULATOR, MARR FAMILY"/>
    <property type="match status" value="1"/>
</dbReference>
<keyword evidence="6" id="KW-1185">Reference proteome</keyword>